<keyword evidence="2" id="KW-1185">Reference proteome</keyword>
<dbReference type="EMBL" id="AJWK01024915">
    <property type="status" value="NOT_ANNOTATED_CDS"/>
    <property type="molecule type" value="Genomic_DNA"/>
</dbReference>
<proteinExistence type="predicted"/>
<protein>
    <submittedName>
        <fullName evidence="1">Uncharacterized protein</fullName>
    </submittedName>
</protein>
<dbReference type="AlphaFoldDB" id="A0A1B0CRK9"/>
<reference evidence="1" key="1">
    <citation type="submission" date="2020-05" db="UniProtKB">
        <authorList>
            <consortium name="EnsemblMetazoa"/>
        </authorList>
    </citation>
    <scope>IDENTIFICATION</scope>
    <source>
        <strain evidence="1">Jacobina</strain>
    </source>
</reference>
<name>A0A1B0CRK9_LUTLO</name>
<evidence type="ECO:0000313" key="2">
    <source>
        <dbReference type="Proteomes" id="UP000092461"/>
    </source>
</evidence>
<evidence type="ECO:0000313" key="1">
    <source>
        <dbReference type="EnsemblMetazoa" id="LLOJ007507-PA"/>
    </source>
</evidence>
<organism evidence="1 2">
    <name type="scientific">Lutzomyia longipalpis</name>
    <name type="common">Sand fly</name>
    <dbReference type="NCBI Taxonomy" id="7200"/>
    <lineage>
        <taxon>Eukaryota</taxon>
        <taxon>Metazoa</taxon>
        <taxon>Ecdysozoa</taxon>
        <taxon>Arthropoda</taxon>
        <taxon>Hexapoda</taxon>
        <taxon>Insecta</taxon>
        <taxon>Pterygota</taxon>
        <taxon>Neoptera</taxon>
        <taxon>Endopterygota</taxon>
        <taxon>Diptera</taxon>
        <taxon>Nematocera</taxon>
        <taxon>Psychodoidea</taxon>
        <taxon>Psychodidae</taxon>
        <taxon>Lutzomyia</taxon>
        <taxon>Lutzomyia</taxon>
    </lineage>
</organism>
<dbReference type="EnsemblMetazoa" id="LLOJ007507-RA">
    <property type="protein sequence ID" value="LLOJ007507-PA"/>
    <property type="gene ID" value="LLOJ007507"/>
</dbReference>
<dbReference type="Proteomes" id="UP000092461">
    <property type="component" value="Unassembled WGS sequence"/>
</dbReference>
<dbReference type="VEuPathDB" id="VectorBase:LLOJ007507"/>
<sequence length="91" mass="9528">MDGPEGVDNSQKYSPGGPEVARFGEKAIVHLYGCPRGTFSRLVVLLPATFGNVPPLVELSPGSHCLSHFCSTSSRYASSSIRVSAMSGVTA</sequence>
<dbReference type="EMBL" id="AJWK01024916">
    <property type="status" value="NOT_ANNOTATED_CDS"/>
    <property type="molecule type" value="Genomic_DNA"/>
</dbReference>
<accession>A0A1B0CRK9</accession>